<sequence>MAEIQMDVDTSKPGGLDSHIDEDLIDFDTDMVDQHDGASLHDGHLQKHDDITEAMDRDMEEYDDDPADYASYKTNGTLGDDVDFELHDIEDATHTLDEADHEVSEAHGHQDHESPEADQPSNKDAHEQDEYSVEIPNEIDNHDHAAAQDDHASAHEIDYELEDHVEQEESRTESHENPTIEESGHSVDPSTSESAGNTAEDILPLSGDTTDLPEQDVSNEHLHQIEDHETSLKEIEEHELQEAAPEQDGNVGLCSVDEAVVDELDDTAHGDGESHDGENTVGLEETIAHEVESNHGDTVGVGDVENIGHDMVEGDAEEHNNDEVAGTEDANHSTTGEDTEVKSGTDFPAITVQYKGDEFPLFSTTTDAFFADTTILDEPLEKLLAGLRSELENEIAEDDELVLQVDELGIEIAEVRTRSPYSLSQGSADKKQQSTQGELMTDISFRQILEIFDLLVKNQDPDGSRTLYTYLFTKPDTEKRLESLIESAAAGKGLDEVIHLFQSPMLAAPSMLEADDAVNGLHEELDGFDSPLDEEHTSETKNAEPDEEYAGGDDPETGASAPQNDEGDEQFDDEVAAEPATEVHNEDLTLDETTHSEPDAVAADENSGQNGNAASLSSNFFTCHYPDFCLCTPCVAEYVADHNREETAYRHTLGIEQNPEYNAERIPTRFEKSYLECVRKKHAQSYSDFSTTFSHQEADDFLPARAGSEADNETDPFVNLELDEGVEVDLEDDVVGEEHVVVEADAARAETNDTSTTTTLKDEDEAGYLNVDLGAATGEDTTVEKTGPREENDLDEIDWRDEPEAEGPITPAAGKRARGDDDEVDAEDEQVTPVSTPTARFPIPSWKQHLARVERETDNLAFCLGLGPHLDSKPHDAFPGGKNHDSL</sequence>
<reference evidence="2" key="1">
    <citation type="journal article" date="2020" name="BMC Genomics">
        <title>Correction to: Identification and distribution of gene clusters required for synthesis of sphingolipid metabolism inhibitors in diverse species of the filamentous fungus Fusarium.</title>
        <authorList>
            <person name="Kim H.S."/>
            <person name="Lohmar J.M."/>
            <person name="Busman M."/>
            <person name="Brown D.W."/>
            <person name="Naumann T.A."/>
            <person name="Divon H.H."/>
            <person name="Lysoe E."/>
            <person name="Uhlig S."/>
            <person name="Proctor R.H."/>
        </authorList>
    </citation>
    <scope>NUCLEOTIDE SEQUENCE</scope>
    <source>
        <strain evidence="2">NRRL 22465</strain>
    </source>
</reference>
<dbReference type="Pfam" id="PF10336">
    <property type="entry name" value="DUF2420"/>
    <property type="match status" value="1"/>
</dbReference>
<keyword evidence="3" id="KW-1185">Reference proteome</keyword>
<dbReference type="AlphaFoldDB" id="A0A8H4XPE0"/>
<feature type="region of interest" description="Disordered" evidence="1">
    <location>
        <begin position="162"/>
        <end position="251"/>
    </location>
</feature>
<dbReference type="InterPro" id="IPR018822">
    <property type="entry name" value="UPF0646"/>
</dbReference>
<organism evidence="2 3">
    <name type="scientific">Fusarium zealandicum</name>
    <dbReference type="NCBI Taxonomy" id="1053134"/>
    <lineage>
        <taxon>Eukaryota</taxon>
        <taxon>Fungi</taxon>
        <taxon>Dikarya</taxon>
        <taxon>Ascomycota</taxon>
        <taxon>Pezizomycotina</taxon>
        <taxon>Sordariomycetes</taxon>
        <taxon>Hypocreomycetidae</taxon>
        <taxon>Hypocreales</taxon>
        <taxon>Nectriaceae</taxon>
        <taxon>Fusarium</taxon>
        <taxon>Fusarium staphyleae species complex</taxon>
    </lineage>
</organism>
<evidence type="ECO:0000313" key="2">
    <source>
        <dbReference type="EMBL" id="KAF4983888.1"/>
    </source>
</evidence>
<gene>
    <name evidence="2" type="ORF">FZEAL_829</name>
</gene>
<feature type="region of interest" description="Disordered" evidence="1">
    <location>
        <begin position="523"/>
        <end position="573"/>
    </location>
</feature>
<feature type="compositionally biased region" description="Basic and acidic residues" evidence="1">
    <location>
        <begin position="782"/>
        <end position="791"/>
    </location>
</feature>
<evidence type="ECO:0000256" key="1">
    <source>
        <dbReference type="SAM" id="MobiDB-lite"/>
    </source>
</evidence>
<dbReference type="EMBL" id="JABEYC010000044">
    <property type="protein sequence ID" value="KAF4983888.1"/>
    <property type="molecule type" value="Genomic_DNA"/>
</dbReference>
<feature type="compositionally biased region" description="Acidic residues" evidence="1">
    <location>
        <begin position="545"/>
        <end position="556"/>
    </location>
</feature>
<feature type="compositionally biased region" description="Acidic residues" evidence="1">
    <location>
        <begin position="792"/>
        <end position="805"/>
    </location>
</feature>
<proteinExistence type="predicted"/>
<protein>
    <submittedName>
        <fullName evidence="2">Uncharacterized protein</fullName>
    </submittedName>
</protein>
<feature type="region of interest" description="Disordered" evidence="1">
    <location>
        <begin position="1"/>
        <end position="21"/>
    </location>
</feature>
<feature type="compositionally biased region" description="Basic and acidic residues" evidence="1">
    <location>
        <begin position="218"/>
        <end position="241"/>
    </location>
</feature>
<dbReference type="OrthoDB" id="5339076at2759"/>
<feature type="region of interest" description="Disordered" evidence="1">
    <location>
        <begin position="318"/>
        <end position="343"/>
    </location>
</feature>
<feature type="region of interest" description="Disordered" evidence="1">
    <location>
        <begin position="773"/>
        <end position="841"/>
    </location>
</feature>
<evidence type="ECO:0000313" key="3">
    <source>
        <dbReference type="Proteomes" id="UP000635477"/>
    </source>
</evidence>
<feature type="compositionally biased region" description="Acidic residues" evidence="1">
    <location>
        <begin position="820"/>
        <end position="830"/>
    </location>
</feature>
<reference evidence="2" key="2">
    <citation type="submission" date="2020-05" db="EMBL/GenBank/DDBJ databases">
        <authorList>
            <person name="Kim H.-S."/>
            <person name="Proctor R.H."/>
            <person name="Brown D.W."/>
        </authorList>
    </citation>
    <scope>NUCLEOTIDE SEQUENCE</scope>
    <source>
        <strain evidence="2">NRRL 22465</strain>
    </source>
</reference>
<feature type="compositionally biased region" description="Basic and acidic residues" evidence="1">
    <location>
        <begin position="533"/>
        <end position="544"/>
    </location>
</feature>
<dbReference type="Proteomes" id="UP000635477">
    <property type="component" value="Unassembled WGS sequence"/>
</dbReference>
<accession>A0A8H4XPE0</accession>
<feature type="compositionally biased region" description="Basic and acidic residues" evidence="1">
    <location>
        <begin position="870"/>
        <end position="887"/>
    </location>
</feature>
<feature type="compositionally biased region" description="Polar residues" evidence="1">
    <location>
        <begin position="188"/>
        <end position="197"/>
    </location>
</feature>
<feature type="region of interest" description="Disordered" evidence="1">
    <location>
        <begin position="99"/>
        <end position="129"/>
    </location>
</feature>
<feature type="region of interest" description="Disordered" evidence="1">
    <location>
        <begin position="867"/>
        <end position="887"/>
    </location>
</feature>
<name>A0A8H4XPE0_9HYPO</name>
<comment type="caution">
    <text evidence="2">The sequence shown here is derived from an EMBL/GenBank/DDBJ whole genome shotgun (WGS) entry which is preliminary data.</text>
</comment>
<feature type="compositionally biased region" description="Basic and acidic residues" evidence="1">
    <location>
        <begin position="162"/>
        <end position="185"/>
    </location>
</feature>